<dbReference type="Proteomes" id="UP000887579">
    <property type="component" value="Unplaced"/>
</dbReference>
<name>A0AC34G9Y6_9BILA</name>
<accession>A0AC34G9Y6</accession>
<evidence type="ECO:0000313" key="1">
    <source>
        <dbReference type="Proteomes" id="UP000887579"/>
    </source>
</evidence>
<sequence length="84" mass="9726">MLKLMQTKTLPCATVFCFRMRPDKKAMRNSLVRFGKRAAADTPNYPALIDDDTLQLENGAIIELGPFAYNDRLNLHRFYPQDNY</sequence>
<reference evidence="2" key="1">
    <citation type="submission" date="2022-11" db="UniProtKB">
        <authorList>
            <consortium name="WormBaseParasite"/>
        </authorList>
    </citation>
    <scope>IDENTIFICATION</scope>
</reference>
<organism evidence="1 2">
    <name type="scientific">Panagrolaimus sp. ES5</name>
    <dbReference type="NCBI Taxonomy" id="591445"/>
    <lineage>
        <taxon>Eukaryota</taxon>
        <taxon>Metazoa</taxon>
        <taxon>Ecdysozoa</taxon>
        <taxon>Nematoda</taxon>
        <taxon>Chromadorea</taxon>
        <taxon>Rhabditida</taxon>
        <taxon>Tylenchina</taxon>
        <taxon>Panagrolaimomorpha</taxon>
        <taxon>Panagrolaimoidea</taxon>
        <taxon>Panagrolaimidae</taxon>
        <taxon>Panagrolaimus</taxon>
    </lineage>
</organism>
<evidence type="ECO:0000313" key="2">
    <source>
        <dbReference type="WBParaSite" id="ES5_v2.g26495.t1"/>
    </source>
</evidence>
<protein>
    <submittedName>
        <fullName evidence="2">Uncharacterized protein</fullName>
    </submittedName>
</protein>
<dbReference type="WBParaSite" id="ES5_v2.g26495.t1">
    <property type="protein sequence ID" value="ES5_v2.g26495.t1"/>
    <property type="gene ID" value="ES5_v2.g26495"/>
</dbReference>
<proteinExistence type="predicted"/>